<evidence type="ECO:0000259" key="1">
    <source>
        <dbReference type="Pfam" id="PF10335"/>
    </source>
</evidence>
<dbReference type="AlphaFoldDB" id="A0A7H0SMU2"/>
<organism evidence="2 3">
    <name type="scientific">Corynebacterium poyangense</name>
    <dbReference type="NCBI Taxonomy" id="2684405"/>
    <lineage>
        <taxon>Bacteria</taxon>
        <taxon>Bacillati</taxon>
        <taxon>Actinomycetota</taxon>
        <taxon>Actinomycetes</taxon>
        <taxon>Mycobacteriales</taxon>
        <taxon>Corynebacteriaceae</taxon>
        <taxon>Corynebacterium</taxon>
    </lineage>
</organism>
<keyword evidence="3" id="KW-1185">Reference proteome</keyword>
<dbReference type="Pfam" id="PF10335">
    <property type="entry name" value="DUF294_C"/>
    <property type="match status" value="1"/>
</dbReference>
<dbReference type="KEGG" id="cpoy:GP475_03810"/>
<dbReference type="Proteomes" id="UP000516320">
    <property type="component" value="Chromosome"/>
</dbReference>
<protein>
    <recommendedName>
        <fullName evidence="1">DUF294 domain-containing protein</fullName>
    </recommendedName>
</protein>
<feature type="domain" description="DUF294" evidence="1">
    <location>
        <begin position="172"/>
        <end position="278"/>
    </location>
</feature>
<dbReference type="RefSeq" id="WP_187975325.1">
    <property type="nucleotide sequence ID" value="NZ_CP046884.1"/>
</dbReference>
<name>A0A7H0SMU2_9CORY</name>
<dbReference type="EMBL" id="CP046884">
    <property type="protein sequence ID" value="QNQ89867.1"/>
    <property type="molecule type" value="Genomic_DNA"/>
</dbReference>
<gene>
    <name evidence="2" type="ORF">GP475_03810</name>
</gene>
<accession>A0A7H0SMU2</accession>
<sequence length="279" mass="30412">MLHPSLIELAEQAPRCQDLATARGVVVESHQLFRNALAHDVKPEALTSWYSDIITSLLRCPAVSLAGYRIVPSGAVGRGEALPDSPISWLLEKNGSLSAKHPETIFQLFHGTHVPIEKSDLDPRFLLDAAITTHPSQISTLSPHQRQDLLTEALALHPPAIKVSNGLPDRGTVVSIRKNLLVPVVRIARWAAAEAGSSELSTPRRLSAAAQAGVLREPEAALLIQGFHSGVRLQLQRWLDGVYDHEVTAETLPALQRSEFGAASRDLSQIFRAIHSRFS</sequence>
<reference evidence="2 3" key="1">
    <citation type="submission" date="2019-12" db="EMBL/GenBank/DDBJ databases">
        <title>Corynebacterium sp. nov., isolated from feces of the Anser Albifrons in China.</title>
        <authorList>
            <person name="Liu Q."/>
        </authorList>
    </citation>
    <scope>NUCLEOTIDE SEQUENCE [LARGE SCALE GENOMIC DNA]</scope>
    <source>
        <strain evidence="2 3">4H37-19</strain>
    </source>
</reference>
<evidence type="ECO:0000313" key="2">
    <source>
        <dbReference type="EMBL" id="QNQ89867.1"/>
    </source>
</evidence>
<dbReference type="InterPro" id="IPR018821">
    <property type="entry name" value="DUF294_put_nucleoTrafse_sb-bd"/>
</dbReference>
<evidence type="ECO:0000313" key="3">
    <source>
        <dbReference type="Proteomes" id="UP000516320"/>
    </source>
</evidence>
<proteinExistence type="predicted"/>